<evidence type="ECO:0000256" key="1">
    <source>
        <dbReference type="SAM" id="MobiDB-lite"/>
    </source>
</evidence>
<dbReference type="Proteomes" id="UP000706039">
    <property type="component" value="Unassembled WGS sequence"/>
</dbReference>
<dbReference type="EMBL" id="JAINVV010000003">
    <property type="protein sequence ID" value="MBY8821862.1"/>
    <property type="molecule type" value="Genomic_DNA"/>
</dbReference>
<dbReference type="SUPFAM" id="SSF63829">
    <property type="entry name" value="Calcium-dependent phosphotriesterase"/>
    <property type="match status" value="1"/>
</dbReference>
<evidence type="ECO:0000313" key="4">
    <source>
        <dbReference type="Proteomes" id="UP000706039"/>
    </source>
</evidence>
<dbReference type="InterPro" id="IPR027372">
    <property type="entry name" value="Phytase-like_dom"/>
</dbReference>
<accession>A0ABS7PKP7</accession>
<dbReference type="Pfam" id="PF13449">
    <property type="entry name" value="Phytase-like"/>
    <property type="match status" value="1"/>
</dbReference>
<feature type="region of interest" description="Disordered" evidence="1">
    <location>
        <begin position="1"/>
        <end position="23"/>
    </location>
</feature>
<comment type="caution">
    <text evidence="3">The sequence shown here is derived from an EMBL/GenBank/DDBJ whole genome shotgun (WGS) entry which is preliminary data.</text>
</comment>
<proteinExistence type="predicted"/>
<reference evidence="3 4" key="1">
    <citation type="submission" date="2021-08" db="EMBL/GenBank/DDBJ databases">
        <authorList>
            <person name="Tuo L."/>
        </authorList>
    </citation>
    <scope>NUCLEOTIDE SEQUENCE [LARGE SCALE GENOMIC DNA]</scope>
    <source>
        <strain evidence="3 4">JCM 31229</strain>
    </source>
</reference>
<protein>
    <submittedName>
        <fullName evidence="3">Esterase-like activity of phytase family protein</fullName>
    </submittedName>
</protein>
<organism evidence="3 4">
    <name type="scientific">Sphingomonas colocasiae</name>
    <dbReference type="NCBI Taxonomy" id="1848973"/>
    <lineage>
        <taxon>Bacteria</taxon>
        <taxon>Pseudomonadati</taxon>
        <taxon>Pseudomonadota</taxon>
        <taxon>Alphaproteobacteria</taxon>
        <taxon>Sphingomonadales</taxon>
        <taxon>Sphingomonadaceae</taxon>
        <taxon>Sphingomonas</taxon>
    </lineage>
</organism>
<dbReference type="PANTHER" id="PTHR37957:SF1">
    <property type="entry name" value="PHYTASE-LIKE DOMAIN-CONTAINING PROTEIN"/>
    <property type="match status" value="1"/>
</dbReference>
<name>A0ABS7PKP7_9SPHN</name>
<keyword evidence="4" id="KW-1185">Reference proteome</keyword>
<gene>
    <name evidence="3" type="ORF">K7G82_06140</name>
</gene>
<evidence type="ECO:0000313" key="3">
    <source>
        <dbReference type="EMBL" id="MBY8821862.1"/>
    </source>
</evidence>
<feature type="domain" description="Phytase-like" evidence="2">
    <location>
        <begin position="142"/>
        <end position="483"/>
    </location>
</feature>
<evidence type="ECO:0000259" key="2">
    <source>
        <dbReference type="Pfam" id="PF13449"/>
    </source>
</evidence>
<dbReference type="PANTHER" id="PTHR37957">
    <property type="entry name" value="BLR7070 PROTEIN"/>
    <property type="match status" value="1"/>
</dbReference>
<sequence length="517" mass="55209">MPRAAWWCSTPQPRARSSDRSALGSDRPVPGFGWAGAVAPILILFFPGLAAGEEPVTRPNIDRTEGARTVSLNGRSFVNLGLVGAGRLPADTPDFLGDTLGSFSSLQVAPGSWARIGDHYEAILWTLPDRGRNDPDAKLFFDYPARLHRFRIRFTPADGRVSLVPDGGLELRDFRGRPFTGADPGAGTLKQRGMLLPAPAGGVGAGKVSLDAESLQFARDGSFYVGDEYTANIYYFDPRGRLRGVIRPPAAIVPRCDGRPYFGSLQPPETGRRNNQGVEGMSLSPDGRRLFVALQSALVQDSAAGNAAGRTATRVLVYDVGRTPVPVRPIAHHVVQLPAYDDAGGGGPPDRTAAQSEIRAIDDRSFLMLARDGAGRGAGGKAPIVYKSVLLVDLAGATNLAGSGYETGSASLLRDPAGTALRPGIVPAARVELVNLLNPAQLARFGLDIDALSEKWEALDLVPALDPDHPDDHFLIVGNDNDFIARHCRMSGRSCDSAIDNDSRILLYRLRLPRTAG</sequence>